<evidence type="ECO:0000313" key="1">
    <source>
        <dbReference type="EMBL" id="CAF1058690.1"/>
    </source>
</evidence>
<evidence type="ECO:0000313" key="2">
    <source>
        <dbReference type="Proteomes" id="UP000663879"/>
    </source>
</evidence>
<organism evidence="1 2">
    <name type="scientific">Brachionus calyciflorus</name>
    <dbReference type="NCBI Taxonomy" id="104777"/>
    <lineage>
        <taxon>Eukaryota</taxon>
        <taxon>Metazoa</taxon>
        <taxon>Spiralia</taxon>
        <taxon>Gnathifera</taxon>
        <taxon>Rotifera</taxon>
        <taxon>Eurotatoria</taxon>
        <taxon>Monogononta</taxon>
        <taxon>Pseudotrocha</taxon>
        <taxon>Ploima</taxon>
        <taxon>Brachionidae</taxon>
        <taxon>Brachionus</taxon>
    </lineage>
</organism>
<feature type="non-terminal residue" evidence="1">
    <location>
        <position position="1"/>
    </location>
</feature>
<accession>A0A814KYU6</accession>
<gene>
    <name evidence="1" type="ORF">OXX778_LOCUS19177</name>
</gene>
<reference evidence="1" key="1">
    <citation type="submission" date="2021-02" db="EMBL/GenBank/DDBJ databases">
        <authorList>
            <person name="Nowell W R."/>
        </authorList>
    </citation>
    <scope>NUCLEOTIDE SEQUENCE</scope>
    <source>
        <strain evidence="1">Ploen Becks lab</strain>
    </source>
</reference>
<dbReference type="OrthoDB" id="119028at2759"/>
<dbReference type="EMBL" id="CAJNOC010005670">
    <property type="protein sequence ID" value="CAF1058690.1"/>
    <property type="molecule type" value="Genomic_DNA"/>
</dbReference>
<dbReference type="Proteomes" id="UP000663879">
    <property type="component" value="Unassembled WGS sequence"/>
</dbReference>
<sequence length="457" mass="53585">MERIDQLLNENNILKIKLILQQPNIEEETEKEPDEELIEVPIEALQVELDNFYNEEEDVINKNNKRSKVRGVYILRHIFQTFESGVEFLMNDFEAEWSKERTRQTSEGLKECFNCIKSKNCKTKSYLLLNQDNESFSLRINNISHDHVSVKSYFCYGDLQKMIDKYSLVPNNEHEAFVIDSVIDVNSLIPSNTDLQKKFHPITLSICTNETHEEFEFIFSSIIKGINKVYNSDFRPIVLVADGADAITNGFMSAFGYNNVKWIDYKNHGWFEGFSINYLTTDNGLENVNGKIKSIHTLRRRLAVNVYLNNAFKMLRNWSIDESVHKSFKTFYNVDENIWTMAYDFLHSGDALIKKINSKDNTSILTRKEFSNMINLDFINKKYSLIKDLNFDGMVDYMKKIKIIKFKDNEWSKSIWSCSFFMKHYFCYHAIALAVNLKAVTIQTRYIRINIEPKAKV</sequence>
<protein>
    <recommendedName>
        <fullName evidence="3">SWIM-type domain-containing protein</fullName>
    </recommendedName>
</protein>
<feature type="non-terminal residue" evidence="1">
    <location>
        <position position="457"/>
    </location>
</feature>
<comment type="caution">
    <text evidence="1">The sequence shown here is derived from an EMBL/GenBank/DDBJ whole genome shotgun (WGS) entry which is preliminary data.</text>
</comment>
<keyword evidence="2" id="KW-1185">Reference proteome</keyword>
<name>A0A814KYU6_9BILA</name>
<dbReference type="AlphaFoldDB" id="A0A814KYU6"/>
<proteinExistence type="predicted"/>
<evidence type="ECO:0008006" key="3">
    <source>
        <dbReference type="Google" id="ProtNLM"/>
    </source>
</evidence>